<keyword evidence="2" id="KW-0378">Hydrolase</keyword>
<feature type="domain" description="SGNH hydrolase-type esterase" evidence="1">
    <location>
        <begin position="31"/>
        <end position="204"/>
    </location>
</feature>
<evidence type="ECO:0000313" key="2">
    <source>
        <dbReference type="EMBL" id="GAA4285746.1"/>
    </source>
</evidence>
<dbReference type="InterPro" id="IPR013830">
    <property type="entry name" value="SGNH_hydro"/>
</dbReference>
<gene>
    <name evidence="2" type="ORF">GCM10022262_01050</name>
</gene>
<accession>A0ABP8EPB6</accession>
<dbReference type="InterPro" id="IPR051532">
    <property type="entry name" value="Ester_Hydrolysis_Enzymes"/>
</dbReference>
<dbReference type="CDD" id="cd01836">
    <property type="entry name" value="FeeA_FeeB_like"/>
    <property type="match status" value="1"/>
</dbReference>
<dbReference type="SUPFAM" id="SSF52266">
    <property type="entry name" value="SGNH hydrolase"/>
    <property type="match status" value="1"/>
</dbReference>
<evidence type="ECO:0000259" key="1">
    <source>
        <dbReference type="Pfam" id="PF13472"/>
    </source>
</evidence>
<reference evidence="3" key="1">
    <citation type="journal article" date="2019" name="Int. J. Syst. Evol. Microbiol.">
        <title>The Global Catalogue of Microorganisms (GCM) 10K type strain sequencing project: providing services to taxonomists for standard genome sequencing and annotation.</title>
        <authorList>
            <consortium name="The Broad Institute Genomics Platform"/>
            <consortium name="The Broad Institute Genome Sequencing Center for Infectious Disease"/>
            <person name="Wu L."/>
            <person name="Ma J."/>
        </authorList>
    </citation>
    <scope>NUCLEOTIDE SEQUENCE [LARGE SCALE GENOMIC DNA]</scope>
    <source>
        <strain evidence="3">JCM 17459</strain>
    </source>
</reference>
<evidence type="ECO:0000313" key="3">
    <source>
        <dbReference type="Proteomes" id="UP001499841"/>
    </source>
</evidence>
<keyword evidence="3" id="KW-1185">Reference proteome</keyword>
<sequence length="216" mass="22829">MDRRERRPVPAVAGPTEGTVAGASPGLRLLVVGESTAAGTGAPTHETSFVGHLARELAADGREVTWRAVGRDGARARAVTRDLVPAAAGWDPSHVVVLIGINDLQLAWRPGAWATDVTALLREITATWPRSRVVISGLPDVTAIPAIPEPLRRVLARKARRFGWATERAAAGTGAVYVQVDHLPLTREDFSGDGVHPGPAGYARWARALAPAVRGC</sequence>
<dbReference type="PANTHER" id="PTHR30383">
    <property type="entry name" value="THIOESTERASE 1/PROTEASE 1/LYSOPHOSPHOLIPASE L1"/>
    <property type="match status" value="1"/>
</dbReference>
<dbReference type="RefSeq" id="WP_345036425.1">
    <property type="nucleotide sequence ID" value="NZ_BAABBA010000001.1"/>
</dbReference>
<name>A0ABP8EPB6_9MICO</name>
<dbReference type="Pfam" id="PF13472">
    <property type="entry name" value="Lipase_GDSL_2"/>
    <property type="match status" value="1"/>
</dbReference>
<dbReference type="Proteomes" id="UP001499841">
    <property type="component" value="Unassembled WGS sequence"/>
</dbReference>
<comment type="caution">
    <text evidence="2">The sequence shown here is derived from an EMBL/GenBank/DDBJ whole genome shotgun (WGS) entry which is preliminary data.</text>
</comment>
<dbReference type="InterPro" id="IPR036514">
    <property type="entry name" value="SGNH_hydro_sf"/>
</dbReference>
<dbReference type="Gene3D" id="3.40.50.1110">
    <property type="entry name" value="SGNH hydrolase"/>
    <property type="match status" value="1"/>
</dbReference>
<dbReference type="PANTHER" id="PTHR30383:SF24">
    <property type="entry name" value="THIOESTERASE 1_PROTEASE 1_LYSOPHOSPHOLIPASE L1"/>
    <property type="match status" value="1"/>
</dbReference>
<proteinExistence type="predicted"/>
<dbReference type="GO" id="GO:0016787">
    <property type="term" value="F:hydrolase activity"/>
    <property type="evidence" value="ECO:0007669"/>
    <property type="project" value="UniProtKB-KW"/>
</dbReference>
<organism evidence="2 3">
    <name type="scientific">Georgenia daeguensis</name>
    <dbReference type="NCBI Taxonomy" id="908355"/>
    <lineage>
        <taxon>Bacteria</taxon>
        <taxon>Bacillati</taxon>
        <taxon>Actinomycetota</taxon>
        <taxon>Actinomycetes</taxon>
        <taxon>Micrococcales</taxon>
        <taxon>Bogoriellaceae</taxon>
        <taxon>Georgenia</taxon>
    </lineage>
</organism>
<protein>
    <submittedName>
        <fullName evidence="2">SGNH/GDSL hydrolase family protein</fullName>
    </submittedName>
</protein>
<dbReference type="EMBL" id="BAABBA010000001">
    <property type="protein sequence ID" value="GAA4285746.1"/>
    <property type="molecule type" value="Genomic_DNA"/>
</dbReference>